<evidence type="ECO:0000256" key="9">
    <source>
        <dbReference type="RuleBase" id="RU003357"/>
    </source>
</evidence>
<evidence type="ECO:0000256" key="1">
    <source>
        <dbReference type="ARBA" id="ARBA00004571"/>
    </source>
</evidence>
<evidence type="ECO:0000256" key="8">
    <source>
        <dbReference type="PROSITE-ProRule" id="PRU01360"/>
    </source>
</evidence>
<feature type="signal peptide" evidence="10">
    <location>
        <begin position="1"/>
        <end position="21"/>
    </location>
</feature>
<dbReference type="SUPFAM" id="SSF56935">
    <property type="entry name" value="Porins"/>
    <property type="match status" value="1"/>
</dbReference>
<keyword evidence="7 8" id="KW-0998">Cell outer membrane</keyword>
<dbReference type="InterPro" id="IPR039426">
    <property type="entry name" value="TonB-dep_rcpt-like"/>
</dbReference>
<dbReference type="EMBL" id="SOAY01000012">
    <property type="protein sequence ID" value="TDT43677.1"/>
    <property type="molecule type" value="Genomic_DNA"/>
</dbReference>
<dbReference type="Proteomes" id="UP000294749">
    <property type="component" value="Unassembled WGS sequence"/>
</dbReference>
<organism evidence="13 14">
    <name type="scientific">Maribacter spongiicola</name>
    <dbReference type="NCBI Taxonomy" id="1206753"/>
    <lineage>
        <taxon>Bacteria</taxon>
        <taxon>Pseudomonadati</taxon>
        <taxon>Bacteroidota</taxon>
        <taxon>Flavobacteriia</taxon>
        <taxon>Flavobacteriales</taxon>
        <taxon>Flavobacteriaceae</taxon>
        <taxon>Maribacter</taxon>
    </lineage>
</organism>
<keyword evidence="6 8" id="KW-0472">Membrane</keyword>
<dbReference type="NCBIfam" id="TIGR04056">
    <property type="entry name" value="OMP_RagA_SusC"/>
    <property type="match status" value="1"/>
</dbReference>
<keyword evidence="2 8" id="KW-0813">Transport</keyword>
<reference evidence="13 14" key="1">
    <citation type="submission" date="2019-03" db="EMBL/GenBank/DDBJ databases">
        <title>Genomic Encyclopedia of Archaeal and Bacterial Type Strains, Phase II (KMG-II): from individual species to whole genera.</title>
        <authorList>
            <person name="Goeker M."/>
        </authorList>
    </citation>
    <scope>NUCLEOTIDE SEQUENCE [LARGE SCALE GENOMIC DNA]</scope>
    <source>
        <strain evidence="13 14">DSM 25233</strain>
    </source>
</reference>
<evidence type="ECO:0000256" key="6">
    <source>
        <dbReference type="ARBA" id="ARBA00023136"/>
    </source>
</evidence>
<dbReference type="InterPro" id="IPR036942">
    <property type="entry name" value="Beta-barrel_TonB_sf"/>
</dbReference>
<dbReference type="OrthoDB" id="9768177at2"/>
<dbReference type="Gene3D" id="2.40.170.20">
    <property type="entry name" value="TonB-dependent receptor, beta-barrel domain"/>
    <property type="match status" value="1"/>
</dbReference>
<protein>
    <submittedName>
        <fullName evidence="13">Iron complex outermembrane receptor protein</fullName>
    </submittedName>
</protein>
<accession>A0A4R7K133</accession>
<evidence type="ECO:0000256" key="3">
    <source>
        <dbReference type="ARBA" id="ARBA00022452"/>
    </source>
</evidence>
<dbReference type="InterPro" id="IPR012910">
    <property type="entry name" value="Plug_dom"/>
</dbReference>
<dbReference type="InterPro" id="IPR037066">
    <property type="entry name" value="Plug_dom_sf"/>
</dbReference>
<dbReference type="NCBIfam" id="TIGR04057">
    <property type="entry name" value="SusC_RagA_signa"/>
    <property type="match status" value="1"/>
</dbReference>
<dbReference type="Gene3D" id="2.170.130.10">
    <property type="entry name" value="TonB-dependent receptor, plug domain"/>
    <property type="match status" value="1"/>
</dbReference>
<gene>
    <name evidence="13" type="ORF">CLV90_2799</name>
</gene>
<evidence type="ECO:0000313" key="13">
    <source>
        <dbReference type="EMBL" id="TDT43677.1"/>
    </source>
</evidence>
<keyword evidence="5 9" id="KW-0798">TonB box</keyword>
<keyword evidence="10" id="KW-0732">Signal</keyword>
<feature type="chain" id="PRO_5020200695" evidence="10">
    <location>
        <begin position="22"/>
        <end position="994"/>
    </location>
</feature>
<evidence type="ECO:0000313" key="14">
    <source>
        <dbReference type="Proteomes" id="UP000294749"/>
    </source>
</evidence>
<dbReference type="GO" id="GO:0009279">
    <property type="term" value="C:cell outer membrane"/>
    <property type="evidence" value="ECO:0007669"/>
    <property type="project" value="UniProtKB-SubCell"/>
</dbReference>
<dbReference type="InterPro" id="IPR000531">
    <property type="entry name" value="Beta-barrel_TonB"/>
</dbReference>
<feature type="domain" description="TonB-dependent receptor plug" evidence="12">
    <location>
        <begin position="113"/>
        <end position="228"/>
    </location>
</feature>
<evidence type="ECO:0000259" key="11">
    <source>
        <dbReference type="Pfam" id="PF00593"/>
    </source>
</evidence>
<dbReference type="AlphaFoldDB" id="A0A4R7K133"/>
<dbReference type="SUPFAM" id="SSF49464">
    <property type="entry name" value="Carboxypeptidase regulatory domain-like"/>
    <property type="match status" value="1"/>
</dbReference>
<evidence type="ECO:0000256" key="10">
    <source>
        <dbReference type="SAM" id="SignalP"/>
    </source>
</evidence>
<comment type="subcellular location">
    <subcellularLocation>
        <location evidence="1 8">Cell outer membrane</location>
        <topology evidence="1 8">Multi-pass membrane protein</topology>
    </subcellularLocation>
</comment>
<dbReference type="RefSeq" id="WP_133688071.1">
    <property type="nucleotide sequence ID" value="NZ_SOAY01000012.1"/>
</dbReference>
<dbReference type="Gene3D" id="2.60.40.1120">
    <property type="entry name" value="Carboxypeptidase-like, regulatory domain"/>
    <property type="match status" value="1"/>
</dbReference>
<feature type="domain" description="TonB-dependent receptor-like beta-barrel" evidence="11">
    <location>
        <begin position="416"/>
        <end position="958"/>
    </location>
</feature>
<dbReference type="InterPro" id="IPR023996">
    <property type="entry name" value="TonB-dep_OMP_SusC/RagA"/>
</dbReference>
<keyword evidence="14" id="KW-1185">Reference proteome</keyword>
<dbReference type="Pfam" id="PF13715">
    <property type="entry name" value="CarbopepD_reg_2"/>
    <property type="match status" value="1"/>
</dbReference>
<evidence type="ECO:0000256" key="5">
    <source>
        <dbReference type="ARBA" id="ARBA00023077"/>
    </source>
</evidence>
<proteinExistence type="inferred from homology"/>
<name>A0A4R7K133_9FLAO</name>
<sequence>MQKKISMILLMLFCAPFYLMAQNNISGIVTDSETNSPLPGATIVIKGTSTGVTTDFDGKYSIQASEGSVLVFSYIGFEPVEKEVTTDVINVTLKNDVAQLDEVVIIGYGTTTKKDATGSVQLLTSKDLNKGAITTADQMIAGKSAGVRVVNNGGDPDAGINIRIRGGSSLNANNSPLIVIDGVPLSNQNPAGQANPLTLINPNDIESFSVLKDASSTAIYGSRASNGVIIITTKTGTKGAPQFNFSSNVQVGTLSRTIDIFESSEYTDFIQNTYPNSSELLGLNGTIYDTNWQDEIYRTSYTLNNNLTARGNLFNKIPIRASFGHSEINGILKESQLNRYTASLNISPEFFDQHLKLTINAKGIATEKDQPDGGAIGSALTANPTLPVYDPDGGIFGGFYQLTDDQGIVGPANPLALLKQRERNEDADRFIGNMELRYKIHGLEDLTAVINTGIDYSESTINEYFLPSAVASYSIFESLPIFNNFSENYSEDQVKRDHLLDAYLSYEKLWDGALRKIDVQAGYAYQNFTTQGVTYPTTTENGFRESQQPFKYYTELNLQSYFARTNLNFYDKYLLTASLRADGSSLFAKDQRWGYFPAVALAWKIDSENFLKDAEWLSQLKLRLGWGLTGQQDITGPVGFYPNTALYDDGDPTVSYIFGDRAVTTYRANAFNPDLSWEKTSTYNIGIDFDMFSSILSGTIDAYTRNTTDLLAEVPQSEGALRNRFVSNVGETDSKGFEAALQIRPIQTNNFTLEFNSNVGFNETYIKDLDNITQFASGGGIGRGTGVNIGQTAVGERNRTFWLYEQIYTADGAPIEDAFVDQNGDGVISDSDRIFIPFEPKWTYGFGTYMQFKSLDLTANFRGQIGGRIYNGNLLNRGFTASVIPLTDTGFINNALNLYDGTRYNGFSNIPSDLQALSDFYVSDASFLRLDNITLGYNLKPFDDKKIGLRIYGSANNVFVVTDYEGLDPENFDGIEASPYARPRTFTLGLNLDF</sequence>
<evidence type="ECO:0000259" key="12">
    <source>
        <dbReference type="Pfam" id="PF07715"/>
    </source>
</evidence>
<evidence type="ECO:0000256" key="7">
    <source>
        <dbReference type="ARBA" id="ARBA00023237"/>
    </source>
</evidence>
<dbReference type="InterPro" id="IPR008969">
    <property type="entry name" value="CarboxyPept-like_regulatory"/>
</dbReference>
<evidence type="ECO:0000256" key="4">
    <source>
        <dbReference type="ARBA" id="ARBA00022692"/>
    </source>
</evidence>
<keyword evidence="13" id="KW-0675">Receptor</keyword>
<evidence type="ECO:0000256" key="2">
    <source>
        <dbReference type="ARBA" id="ARBA00022448"/>
    </source>
</evidence>
<dbReference type="InterPro" id="IPR023997">
    <property type="entry name" value="TonB-dep_OMP_SusC/RagA_CS"/>
</dbReference>
<comment type="caution">
    <text evidence="13">The sequence shown here is derived from an EMBL/GenBank/DDBJ whole genome shotgun (WGS) entry which is preliminary data.</text>
</comment>
<dbReference type="Pfam" id="PF00593">
    <property type="entry name" value="TonB_dep_Rec_b-barrel"/>
    <property type="match status" value="1"/>
</dbReference>
<keyword evidence="3 8" id="KW-1134">Transmembrane beta strand</keyword>
<dbReference type="PROSITE" id="PS52016">
    <property type="entry name" value="TONB_DEPENDENT_REC_3"/>
    <property type="match status" value="1"/>
</dbReference>
<dbReference type="Pfam" id="PF07715">
    <property type="entry name" value="Plug"/>
    <property type="match status" value="1"/>
</dbReference>
<comment type="similarity">
    <text evidence="8 9">Belongs to the TonB-dependent receptor family.</text>
</comment>
<keyword evidence="4 8" id="KW-0812">Transmembrane</keyword>